<keyword evidence="3" id="KW-1185">Reference proteome</keyword>
<reference evidence="2 3" key="1">
    <citation type="submission" date="2017-09" db="EMBL/GenBank/DDBJ databases">
        <title>Bloom of a denitrifying methanotroph, Candidatus Methylomirabilis limnetica, in a deep stratified lake.</title>
        <authorList>
            <person name="Graf J.S."/>
            <person name="Marchant H.K."/>
            <person name="Tienken D."/>
            <person name="Hach P.F."/>
            <person name="Brand A."/>
            <person name="Schubert C.J."/>
            <person name="Kuypers M.M."/>
            <person name="Milucka J."/>
        </authorList>
    </citation>
    <scope>NUCLEOTIDE SEQUENCE [LARGE SCALE GENOMIC DNA]</scope>
    <source>
        <strain evidence="2 3">Zug</strain>
    </source>
</reference>
<proteinExistence type="predicted"/>
<gene>
    <name evidence="2" type="ORF">CLG94_00590</name>
</gene>
<reference evidence="3" key="2">
    <citation type="journal article" date="2018" name="Environ. Microbiol.">
        <title>Bloom of a denitrifying methanotroph, 'Candidatus Methylomirabilis limnetica', in a deep stratified lake.</title>
        <authorList>
            <person name="Graf J.S."/>
            <person name="Mayr M.J."/>
            <person name="Marchant H.K."/>
            <person name="Tienken D."/>
            <person name="Hach P.F."/>
            <person name="Brand A."/>
            <person name="Schubert C.J."/>
            <person name="Kuypers M.M."/>
            <person name="Milucka J."/>
        </authorList>
    </citation>
    <scope>NUCLEOTIDE SEQUENCE [LARGE SCALE GENOMIC DNA]</scope>
    <source>
        <strain evidence="3">Zug</strain>
    </source>
</reference>
<dbReference type="AlphaFoldDB" id="A0A2T4U121"/>
<organism evidence="2 3">
    <name type="scientific">Candidatus Methylomirabilis limnetica</name>
    <dbReference type="NCBI Taxonomy" id="2033718"/>
    <lineage>
        <taxon>Bacteria</taxon>
        <taxon>Candidatus Methylomirabilota</taxon>
        <taxon>Candidatus Methylomirabilia</taxon>
        <taxon>Candidatus Methylomirabilales</taxon>
        <taxon>Candidatus Methylomirabilaceae</taxon>
        <taxon>Candidatus Methylomirabilis</taxon>
    </lineage>
</organism>
<evidence type="ECO:0000256" key="1">
    <source>
        <dbReference type="SAM" id="MobiDB-lite"/>
    </source>
</evidence>
<comment type="caution">
    <text evidence="2">The sequence shown here is derived from an EMBL/GenBank/DDBJ whole genome shotgun (WGS) entry which is preliminary data.</text>
</comment>
<name>A0A2T4U121_9BACT</name>
<feature type="region of interest" description="Disordered" evidence="1">
    <location>
        <begin position="1"/>
        <end position="24"/>
    </location>
</feature>
<feature type="compositionally biased region" description="Basic and acidic residues" evidence="1">
    <location>
        <begin position="14"/>
        <end position="24"/>
    </location>
</feature>
<evidence type="ECO:0000313" key="3">
    <source>
        <dbReference type="Proteomes" id="UP000241436"/>
    </source>
</evidence>
<accession>A0A2T4U121</accession>
<dbReference type="Proteomes" id="UP000241436">
    <property type="component" value="Unassembled WGS sequence"/>
</dbReference>
<dbReference type="EMBL" id="NVQC01000008">
    <property type="protein sequence ID" value="PTL37062.1"/>
    <property type="molecule type" value="Genomic_DNA"/>
</dbReference>
<protein>
    <submittedName>
        <fullName evidence="2">Uncharacterized protein</fullName>
    </submittedName>
</protein>
<sequence length="139" mass="15859">MRQRGNDRQAIFRNDSDSKAHDDRAATGRDGFIWEVLEASEPVAEVVLQLQLHRDRVIRRIKARMLSAPADPSFLPNHRQSLLFDVKYPLTSKNAFLSFQPSKAMPYHHHKDAEAIAGSPHLVSVDYTPVMWTPKKADE</sequence>
<evidence type="ECO:0000313" key="2">
    <source>
        <dbReference type="EMBL" id="PTL37062.1"/>
    </source>
</evidence>